<dbReference type="Pfam" id="PF13296">
    <property type="entry name" value="T6SS_Vgr"/>
    <property type="match status" value="1"/>
</dbReference>
<dbReference type="SUPFAM" id="SSF69279">
    <property type="entry name" value="Phage tail proteins"/>
    <property type="match status" value="2"/>
</dbReference>
<organism evidence="6 7">
    <name type="scientific">Aquitalea aquatica</name>
    <dbReference type="NCBI Taxonomy" id="3044273"/>
    <lineage>
        <taxon>Bacteria</taxon>
        <taxon>Pseudomonadati</taxon>
        <taxon>Pseudomonadota</taxon>
        <taxon>Betaproteobacteria</taxon>
        <taxon>Neisseriales</taxon>
        <taxon>Chromobacteriaceae</taxon>
        <taxon>Aquitalea</taxon>
    </lineage>
</organism>
<dbReference type="InterPro" id="IPR037026">
    <property type="entry name" value="Vgr_OB-fold_dom_sf"/>
</dbReference>
<dbReference type="Pfam" id="PF10106">
    <property type="entry name" value="DUF2345"/>
    <property type="match status" value="1"/>
</dbReference>
<dbReference type="Pfam" id="PF04717">
    <property type="entry name" value="Phage_base_V"/>
    <property type="match status" value="1"/>
</dbReference>
<evidence type="ECO:0000259" key="3">
    <source>
        <dbReference type="Pfam" id="PF04717"/>
    </source>
</evidence>
<keyword evidence="7" id="KW-1185">Reference proteome</keyword>
<feature type="domain" description="Putative type VI secretion system Rhs element associated Vgr" evidence="5">
    <location>
        <begin position="540"/>
        <end position="647"/>
    </location>
</feature>
<dbReference type="SUPFAM" id="SSF69255">
    <property type="entry name" value="gp5 N-terminal domain-like"/>
    <property type="match status" value="1"/>
</dbReference>
<reference evidence="6 7" key="1">
    <citation type="submission" date="2020-07" db="EMBL/GenBank/DDBJ databases">
        <title>Draft genome sequence of violacein-producing bacteria and related species.</title>
        <authorList>
            <person name="Wilson H.S."/>
            <person name="De Leon M.E."/>
        </authorList>
    </citation>
    <scope>NUCLEOTIDE SEQUENCE [LARGE SCALE GENOMIC DNA]</scope>
    <source>
        <strain evidence="6 7">HSC-21Su07</strain>
    </source>
</reference>
<name>A0A838YHM3_9NEIS</name>
<dbReference type="Proteomes" id="UP000545606">
    <property type="component" value="Unassembled WGS sequence"/>
</dbReference>
<feature type="compositionally biased region" description="Polar residues" evidence="2">
    <location>
        <begin position="567"/>
        <end position="585"/>
    </location>
</feature>
<evidence type="ECO:0000256" key="2">
    <source>
        <dbReference type="SAM" id="MobiDB-lite"/>
    </source>
</evidence>
<dbReference type="InterPro" id="IPR006531">
    <property type="entry name" value="Gp5/Vgr_OB"/>
</dbReference>
<dbReference type="Gene3D" id="4.10.220.110">
    <property type="match status" value="1"/>
</dbReference>
<evidence type="ECO:0000313" key="7">
    <source>
        <dbReference type="Proteomes" id="UP000545606"/>
    </source>
</evidence>
<dbReference type="EMBL" id="JACERN010000041">
    <property type="protein sequence ID" value="MBA4710204.1"/>
    <property type="molecule type" value="Genomic_DNA"/>
</dbReference>
<dbReference type="InterPro" id="IPR006533">
    <property type="entry name" value="T6SS_Vgr_RhsGE"/>
</dbReference>
<dbReference type="NCBIfam" id="TIGR01646">
    <property type="entry name" value="vgr_GE"/>
    <property type="match status" value="1"/>
</dbReference>
<protein>
    <submittedName>
        <fullName evidence="6">Type VI secretion system tip protein VgrG</fullName>
    </submittedName>
</protein>
<dbReference type="RefSeq" id="WP_181837114.1">
    <property type="nucleotide sequence ID" value="NZ_JACERN010000041.1"/>
</dbReference>
<evidence type="ECO:0000256" key="1">
    <source>
        <dbReference type="ARBA" id="ARBA00005558"/>
    </source>
</evidence>
<gene>
    <name evidence="6" type="primary">tssI</name>
    <name evidence="6" type="ORF">H2Z84_17680</name>
</gene>
<feature type="compositionally biased region" description="Basic and acidic residues" evidence="2">
    <location>
        <begin position="662"/>
        <end position="676"/>
    </location>
</feature>
<feature type="region of interest" description="Disordered" evidence="2">
    <location>
        <begin position="651"/>
        <end position="679"/>
    </location>
</feature>
<dbReference type="Gene3D" id="2.40.50.230">
    <property type="entry name" value="Gp5 N-terminal domain"/>
    <property type="match status" value="1"/>
</dbReference>
<dbReference type="NCBIfam" id="TIGR03361">
    <property type="entry name" value="VI_Rhs_Vgr"/>
    <property type="match status" value="1"/>
</dbReference>
<feature type="region of interest" description="Disordered" evidence="2">
    <location>
        <begin position="565"/>
        <end position="589"/>
    </location>
</feature>
<feature type="domain" description="DUF2345" evidence="4">
    <location>
        <begin position="699"/>
        <end position="851"/>
    </location>
</feature>
<dbReference type="Gene3D" id="3.55.50.10">
    <property type="entry name" value="Baseplate protein-like domains"/>
    <property type="match status" value="1"/>
</dbReference>
<feature type="domain" description="Gp5/Type VI secretion system Vgr protein OB-fold" evidence="3">
    <location>
        <begin position="437"/>
        <end position="513"/>
    </location>
</feature>
<feature type="region of interest" description="Disordered" evidence="2">
    <location>
        <begin position="1028"/>
        <end position="1054"/>
    </location>
</feature>
<dbReference type="AlphaFoldDB" id="A0A838YHM3"/>
<dbReference type="Gene3D" id="2.30.110.50">
    <property type="match status" value="1"/>
</dbReference>
<accession>A0A838YHM3</accession>
<evidence type="ECO:0000313" key="6">
    <source>
        <dbReference type="EMBL" id="MBA4710204.1"/>
    </source>
</evidence>
<comment type="caution">
    <text evidence="6">The sequence shown here is derived from an EMBL/GenBank/DDBJ whole genome shotgun (WGS) entry which is preliminary data.</text>
</comment>
<dbReference type="InterPro" id="IPR028244">
    <property type="entry name" value="T6SS_Rhs_Vgr_dom"/>
</dbReference>
<evidence type="ECO:0000259" key="5">
    <source>
        <dbReference type="Pfam" id="PF13296"/>
    </source>
</evidence>
<evidence type="ECO:0000259" key="4">
    <source>
        <dbReference type="Pfam" id="PF10106"/>
    </source>
</evidence>
<sequence length="1054" mass="111857">MDFSTLLASFAAAFSQHQRLLTLQLDGGQIAAEQLLPHTLDGSEGVSEAYRYQLSCLSPDGTIELKSLLGVAARLGVLDADGNEVVRCGVVSRAELLGSDGGFAKYGLTIEPPFALLRLRRTSRVFQDLSVPDIVKQILAEHQANNPVFAQVQTLEFHTATASPRSYCLQYRESDFDFIVRLLHEEGYAWRFEHVDGEHPQVKLVVFDDAFSLPPAASERVRFHRSDATEEEDGLTDWSAARQVVSGNVALASFDYQPVSTQHTGDQTRIQQGRSGDALQSTLQDYDPQSLYYASDAEQLSQYAQLRQQAHDVQAKQFSGSGSVRSLQAGQWFRLDEHPAHEADSSEQREFVVTGQTFRANNNLPGDLASSLRNLLANGADTTSTDSQNNSPFQTQITAQRRGIPLTPAYAHSAQAKPTSKGVQTATVVGPAGEEVHTDELGRIKVQFHWQRTDEHPGIGANLDDSSSCWLRVAMPSAGAGWGHQFIPRIGQEVLVDFIEGDIDRPVIVGVLYNGSHATPAFSGAGALPANKTLSGIKSKEHQGGQYNELLFDDTPGEVRAKLSSEPGKTQLNQGFLTHPRSNGKAQARGEGFELRTDQHGAIRAGHGLLISTEAQNGAGGKQLAREHAQSQLDAALSLSQSLAEVATGQLADTMETGPDGIKPDNSKDGKKDSGHLQHHAAAVTAWEAGSNTDKDGKTAKDQAGQQPLLILSAPAGIASLTEQSQTISAGTNLNLIAQRDANHTTGRRWLHNVGQHISLFVAGVKDQIALKLIAAKGKVQVQAQSDAMELTADKDLTITSAKGKVTIAASQEILLTSGGGYIRLKGGNIEVHCPSVVSVKGASHSLSGPASLSTPVPTFAKPGTGNLQVLHEFANGYSMNQGKFVVTDALGVKHKGVLDEAGKAMVHGLPEGPVEVAFLGRPHKDKKDVFPFVPSPDDAAQMAAKLEKQAGAAVQAQAMQQLGSLLGGAPAGIAGMARQLMQGKGPDLMEHAGQLASGAMSGAATGITGQAGALVAQANQVRQMAGRAQSTLDAARNLKPGLPSAPSSTPSLI</sequence>
<dbReference type="InterPro" id="IPR017847">
    <property type="entry name" value="T6SS_RhsGE_Vgr_subset"/>
</dbReference>
<comment type="similarity">
    <text evidence="1">Belongs to the VgrG protein family.</text>
</comment>
<dbReference type="InterPro" id="IPR018769">
    <property type="entry name" value="VgrG2_DUF2345"/>
</dbReference>
<dbReference type="Pfam" id="PF05954">
    <property type="entry name" value="Phage_GPD"/>
    <property type="match status" value="1"/>
</dbReference>
<proteinExistence type="inferred from homology"/>
<dbReference type="SUPFAM" id="SSF69349">
    <property type="entry name" value="Phage fibre proteins"/>
    <property type="match status" value="2"/>
</dbReference>